<dbReference type="AlphaFoldDB" id="A0A2T7W2I0"/>
<dbReference type="Proteomes" id="UP000244649">
    <property type="component" value="Unassembled WGS sequence"/>
</dbReference>
<evidence type="ECO:0000256" key="5">
    <source>
        <dbReference type="ARBA" id="ARBA00022989"/>
    </source>
</evidence>
<protein>
    <recommendedName>
        <fullName evidence="10">Lipopolysaccharide biosynthesis protein</fullName>
    </recommendedName>
</protein>
<feature type="transmembrane region" description="Helical" evidence="7">
    <location>
        <begin position="419"/>
        <end position="441"/>
    </location>
</feature>
<dbReference type="GO" id="GO:0005886">
    <property type="term" value="C:plasma membrane"/>
    <property type="evidence" value="ECO:0007669"/>
    <property type="project" value="UniProtKB-SubCell"/>
</dbReference>
<keyword evidence="6 7" id="KW-0472">Membrane</keyword>
<feature type="transmembrane region" description="Helical" evidence="7">
    <location>
        <begin position="152"/>
        <end position="173"/>
    </location>
</feature>
<comment type="caution">
    <text evidence="8">The sequence shown here is derived from an EMBL/GenBank/DDBJ whole genome shotgun (WGS) entry which is preliminary data.</text>
</comment>
<feature type="transmembrane region" description="Helical" evidence="7">
    <location>
        <begin position="179"/>
        <end position="198"/>
    </location>
</feature>
<feature type="transmembrane region" description="Helical" evidence="7">
    <location>
        <begin position="291"/>
        <end position="312"/>
    </location>
</feature>
<dbReference type="EMBL" id="QDFT01000043">
    <property type="protein sequence ID" value="PVE64536.1"/>
    <property type="molecule type" value="Genomic_DNA"/>
</dbReference>
<evidence type="ECO:0000256" key="3">
    <source>
        <dbReference type="ARBA" id="ARBA00022475"/>
    </source>
</evidence>
<dbReference type="Pfam" id="PF13440">
    <property type="entry name" value="Polysacc_synt_3"/>
    <property type="match status" value="1"/>
</dbReference>
<feature type="transmembrane region" description="Helical" evidence="7">
    <location>
        <begin position="44"/>
        <end position="70"/>
    </location>
</feature>
<evidence type="ECO:0000256" key="2">
    <source>
        <dbReference type="ARBA" id="ARBA00007430"/>
    </source>
</evidence>
<evidence type="ECO:0000256" key="6">
    <source>
        <dbReference type="ARBA" id="ARBA00023136"/>
    </source>
</evidence>
<comment type="subcellular location">
    <subcellularLocation>
        <location evidence="1">Cell membrane</location>
        <topology evidence="1">Multi-pass membrane protein</topology>
    </subcellularLocation>
</comment>
<feature type="transmembrane region" description="Helical" evidence="7">
    <location>
        <begin position="447"/>
        <end position="466"/>
    </location>
</feature>
<feature type="transmembrane region" description="Helical" evidence="7">
    <location>
        <begin position="324"/>
        <end position="347"/>
    </location>
</feature>
<evidence type="ECO:0000256" key="4">
    <source>
        <dbReference type="ARBA" id="ARBA00022692"/>
    </source>
</evidence>
<accession>A0A2T7W2I0</accession>
<gene>
    <name evidence="8" type="ORF">DC432_13500</name>
</gene>
<name>A0A2T7W2I0_MICTE</name>
<dbReference type="PANTHER" id="PTHR30250:SF10">
    <property type="entry name" value="LIPOPOLYSACCHARIDE BIOSYNTHESIS PROTEIN WZXC"/>
    <property type="match status" value="1"/>
</dbReference>
<feature type="transmembrane region" description="Helical" evidence="7">
    <location>
        <begin position="114"/>
        <end position="131"/>
    </location>
</feature>
<dbReference type="InterPro" id="IPR050833">
    <property type="entry name" value="Poly_Biosynth_Transport"/>
</dbReference>
<organism evidence="8 9">
    <name type="scientific">Microbacterium testaceum</name>
    <name type="common">Aureobacterium testaceum</name>
    <name type="synonym">Brevibacterium testaceum</name>
    <dbReference type="NCBI Taxonomy" id="2033"/>
    <lineage>
        <taxon>Bacteria</taxon>
        <taxon>Bacillati</taxon>
        <taxon>Actinomycetota</taxon>
        <taxon>Actinomycetes</taxon>
        <taxon>Micrococcales</taxon>
        <taxon>Microbacteriaceae</taxon>
        <taxon>Microbacterium</taxon>
    </lineage>
</organism>
<evidence type="ECO:0000313" key="8">
    <source>
        <dbReference type="EMBL" id="PVE64536.1"/>
    </source>
</evidence>
<evidence type="ECO:0000256" key="7">
    <source>
        <dbReference type="SAM" id="Phobius"/>
    </source>
</evidence>
<evidence type="ECO:0000313" key="9">
    <source>
        <dbReference type="Proteomes" id="UP000244649"/>
    </source>
</evidence>
<keyword evidence="5 7" id="KW-1133">Transmembrane helix</keyword>
<dbReference type="RefSeq" id="WP_116538321.1">
    <property type="nucleotide sequence ID" value="NZ_JAQDQE010000018.1"/>
</dbReference>
<feature type="transmembrane region" description="Helical" evidence="7">
    <location>
        <begin position="381"/>
        <end position="407"/>
    </location>
</feature>
<keyword evidence="4 7" id="KW-0812">Transmembrane</keyword>
<keyword evidence="3" id="KW-1003">Cell membrane</keyword>
<comment type="similarity">
    <text evidence="2">Belongs to the polysaccharide synthase family.</text>
</comment>
<feature type="transmembrane region" description="Helical" evidence="7">
    <location>
        <begin position="354"/>
        <end position="375"/>
    </location>
</feature>
<evidence type="ECO:0008006" key="10">
    <source>
        <dbReference type="Google" id="ProtNLM"/>
    </source>
</evidence>
<sequence length="485" mass="49282">MPTPESVVPGRGGALALLAAQWGKYAVQVGGIVLLARLIAPADFGLVSLGLALAGFAAVLGDFGLSLAALRAPVLSPAQRDLLFWINTAVGVGAAAVVVAAALPAGSAFGDERLTTVLLLLAPAFALRSASVQYRVELNRSGRLGTLAAVEFAGDALGLVAAATLAVGGYGVIGLSLQGAIAAAVTLVAAVACAGWMPRPPRRGVPIRRLLSFGGNTFVVHLLNYTSSNIGTMTVGAASGAGVLGLFSRANQLVNLPLEQLASPLTRIVIPALSRAPDAADVQRRLARFQVLLCVPVLGYISLLASTAGPAIHLVLGAEWRPAAAFVPVFAIGAVFQTVGYVGYWAFVARGRPGLLLGAEAAGRGVMIALAVAWAPLGPLWVAGAIALGHAVVWAGSTFVFLPRAGISGLRLAGSATRILAVFLAAWAAATAIDLSAVSTWDPLPRLLVLVAAWGATAAAATALVARADLAVIREFIRPSRPTAD</sequence>
<reference evidence="8 9" key="1">
    <citation type="submission" date="2018-04" db="EMBL/GenBank/DDBJ databases">
        <authorList>
            <person name="Go L.Y."/>
            <person name="Mitchell J.A."/>
        </authorList>
    </citation>
    <scope>NUCLEOTIDE SEQUENCE [LARGE SCALE GENOMIC DNA]</scope>
    <source>
        <strain evidence="8 9">TPD7010</strain>
    </source>
</reference>
<proteinExistence type="inferred from homology"/>
<evidence type="ECO:0000256" key="1">
    <source>
        <dbReference type="ARBA" id="ARBA00004651"/>
    </source>
</evidence>
<feature type="transmembrane region" description="Helical" evidence="7">
    <location>
        <begin position="82"/>
        <end position="102"/>
    </location>
</feature>
<dbReference type="PANTHER" id="PTHR30250">
    <property type="entry name" value="PST FAMILY PREDICTED COLANIC ACID TRANSPORTER"/>
    <property type="match status" value="1"/>
</dbReference>